<gene>
    <name evidence="2" type="ORF">TMSB3V08_LOCUS6744</name>
</gene>
<dbReference type="GO" id="GO:0035197">
    <property type="term" value="F:siRNA binding"/>
    <property type="evidence" value="ECO:0007669"/>
    <property type="project" value="TreeGrafter"/>
</dbReference>
<dbReference type="PANTHER" id="PTHR21357">
    <property type="entry name" value="FAM172 FAMILY PROTEIN HOMOLOG CG10038"/>
    <property type="match status" value="1"/>
</dbReference>
<accession>A0A7R9E9K5</accession>
<dbReference type="PANTHER" id="PTHR21357:SF4">
    <property type="entry name" value="FAM172 FAMILY PROTEIN HOMOLOG CG10038"/>
    <property type="match status" value="1"/>
</dbReference>
<dbReference type="Pfam" id="PF22749">
    <property type="entry name" value="Arb2"/>
    <property type="match status" value="1"/>
</dbReference>
<protein>
    <recommendedName>
        <fullName evidence="1">Arb2 domain-containing protein</fullName>
    </recommendedName>
</protein>
<dbReference type="Gene3D" id="3.40.50.1820">
    <property type="entry name" value="alpha/beta hydrolase"/>
    <property type="match status" value="1"/>
</dbReference>
<evidence type="ECO:0000259" key="1">
    <source>
        <dbReference type="Pfam" id="PF22749"/>
    </source>
</evidence>
<dbReference type="InterPro" id="IPR029058">
    <property type="entry name" value="AB_hydrolase_fold"/>
</dbReference>
<dbReference type="GO" id="GO:0005634">
    <property type="term" value="C:nucleus"/>
    <property type="evidence" value="ECO:0007669"/>
    <property type="project" value="TreeGrafter"/>
</dbReference>
<dbReference type="InterPro" id="IPR048263">
    <property type="entry name" value="Arb2"/>
</dbReference>
<dbReference type="AlphaFoldDB" id="A0A7R9E9K5"/>
<sequence length="436" mass="49396">MAEAKVTLDVDEGPDCRWFNASSYEHCCPSGLPWQLFLYYSHLPLPSFYLISHYMPIFGPEEPLPQHLKNKPVVLIFGSWVSPTRRNLEGISSDAPSIQQISKSFRLVVVVKETNFVSVRRMPVTGCFTVVRMLPKEGVGRKVGLPDGKLRKLDPTTGEPGEEPFQFVVKDDQDYNQRHYEALGEVLNEHLYELLETETNLYKLPVPIDNKAEARTHVFVSVDIFSNTDKLLILVHGSGVVRAGQWARSIIINESLQQGSMLPYIKKARELGYAVLITNTNDNFKFLNGKKINIKGSADPKDHLNYVWKHYVKDVKAKHIAIVAHSYGGFVTVGLAKDHFSEFKERVIAVAFTDSVHSMSLQRVPKKVIEFLQKVGRNWVAHDEPLDAPVKAPADEITRVSAGHIQHEMTSWSCMESLFTFLQERYAFISGNKEEL</sequence>
<dbReference type="InterPro" id="IPR053858">
    <property type="entry name" value="Arb2_dom"/>
</dbReference>
<dbReference type="SUPFAM" id="SSF53474">
    <property type="entry name" value="alpha/beta-Hydrolases"/>
    <property type="match status" value="1"/>
</dbReference>
<dbReference type="EMBL" id="OB794283">
    <property type="protein sequence ID" value="CAD7429974.1"/>
    <property type="molecule type" value="Genomic_DNA"/>
</dbReference>
<proteinExistence type="predicted"/>
<name>A0A7R9E9K5_9NEOP</name>
<dbReference type="GO" id="GO:0031048">
    <property type="term" value="P:regulatory ncRNA-mediated heterochromatin formation"/>
    <property type="evidence" value="ECO:0007669"/>
    <property type="project" value="TreeGrafter"/>
</dbReference>
<reference evidence="2" key="1">
    <citation type="submission" date="2020-11" db="EMBL/GenBank/DDBJ databases">
        <authorList>
            <person name="Tran Van P."/>
        </authorList>
    </citation>
    <scope>NUCLEOTIDE SEQUENCE</scope>
</reference>
<organism evidence="2">
    <name type="scientific">Timema monikensis</name>
    <dbReference type="NCBI Taxonomy" id="170555"/>
    <lineage>
        <taxon>Eukaryota</taxon>
        <taxon>Metazoa</taxon>
        <taxon>Ecdysozoa</taxon>
        <taxon>Arthropoda</taxon>
        <taxon>Hexapoda</taxon>
        <taxon>Insecta</taxon>
        <taxon>Pterygota</taxon>
        <taxon>Neoptera</taxon>
        <taxon>Polyneoptera</taxon>
        <taxon>Phasmatodea</taxon>
        <taxon>Timematodea</taxon>
        <taxon>Timematoidea</taxon>
        <taxon>Timematidae</taxon>
        <taxon>Timema</taxon>
    </lineage>
</organism>
<feature type="domain" description="Arb2" evidence="1">
    <location>
        <begin position="162"/>
        <end position="386"/>
    </location>
</feature>
<evidence type="ECO:0000313" key="2">
    <source>
        <dbReference type="EMBL" id="CAD7429974.1"/>
    </source>
</evidence>